<protein>
    <recommendedName>
        <fullName evidence="4">Intracellular septation protein A</fullName>
    </recommendedName>
</protein>
<keyword evidence="1" id="KW-1133">Transmembrane helix</keyword>
<reference evidence="2" key="2">
    <citation type="submission" date="2020-09" db="EMBL/GenBank/DDBJ databases">
        <authorList>
            <person name="Sun Q."/>
            <person name="Ohkuma M."/>
        </authorList>
    </citation>
    <scope>NUCLEOTIDE SEQUENCE</scope>
    <source>
        <strain evidence="2">JCM 4490</strain>
    </source>
</reference>
<dbReference type="EMBL" id="BMUE01000014">
    <property type="protein sequence ID" value="GGW70578.1"/>
    <property type="molecule type" value="Genomic_DNA"/>
</dbReference>
<keyword evidence="1" id="KW-0812">Transmembrane</keyword>
<evidence type="ECO:0000313" key="3">
    <source>
        <dbReference type="Proteomes" id="UP000620224"/>
    </source>
</evidence>
<feature type="transmembrane region" description="Helical" evidence="1">
    <location>
        <begin position="95"/>
        <end position="114"/>
    </location>
</feature>
<evidence type="ECO:0000313" key="2">
    <source>
        <dbReference type="EMBL" id="GGW70578.1"/>
    </source>
</evidence>
<dbReference type="Proteomes" id="UP000620224">
    <property type="component" value="Unassembled WGS sequence"/>
</dbReference>
<feature type="transmembrane region" description="Helical" evidence="1">
    <location>
        <begin position="65"/>
        <end position="83"/>
    </location>
</feature>
<gene>
    <name evidence="2" type="ORF">GCM10010503_54770</name>
</gene>
<evidence type="ECO:0000256" key="1">
    <source>
        <dbReference type="SAM" id="Phobius"/>
    </source>
</evidence>
<dbReference type="RefSeq" id="WP_190018035.1">
    <property type="nucleotide sequence ID" value="NZ_BMUE01000014.1"/>
</dbReference>
<feature type="transmembrane region" description="Helical" evidence="1">
    <location>
        <begin position="27"/>
        <end position="53"/>
    </location>
</feature>
<name>A0A918JC75_9ACTN</name>
<reference evidence="2" key="1">
    <citation type="journal article" date="2014" name="Int. J. Syst. Evol. Microbiol.">
        <title>Complete genome sequence of Corynebacterium casei LMG S-19264T (=DSM 44701T), isolated from a smear-ripened cheese.</title>
        <authorList>
            <consortium name="US DOE Joint Genome Institute (JGI-PGF)"/>
            <person name="Walter F."/>
            <person name="Albersmeier A."/>
            <person name="Kalinowski J."/>
            <person name="Ruckert C."/>
        </authorList>
    </citation>
    <scope>NUCLEOTIDE SEQUENCE</scope>
    <source>
        <strain evidence="2">JCM 4490</strain>
    </source>
</reference>
<feature type="transmembrane region" description="Helical" evidence="1">
    <location>
        <begin position="142"/>
        <end position="164"/>
    </location>
</feature>
<keyword evidence="1" id="KW-0472">Membrane</keyword>
<evidence type="ECO:0008006" key="4">
    <source>
        <dbReference type="Google" id="ProtNLM"/>
    </source>
</evidence>
<keyword evidence="3" id="KW-1185">Reference proteome</keyword>
<organism evidence="2 3">
    <name type="scientific">Streptomyces lucensis JCM 4490</name>
    <dbReference type="NCBI Taxonomy" id="1306176"/>
    <lineage>
        <taxon>Bacteria</taxon>
        <taxon>Bacillati</taxon>
        <taxon>Actinomycetota</taxon>
        <taxon>Actinomycetes</taxon>
        <taxon>Kitasatosporales</taxon>
        <taxon>Streptomycetaceae</taxon>
        <taxon>Streptomyces</taxon>
    </lineage>
</organism>
<comment type="caution">
    <text evidence="2">The sequence shown here is derived from an EMBL/GenBank/DDBJ whole genome shotgun (WGS) entry which is preliminary data.</text>
</comment>
<proteinExistence type="predicted"/>
<sequence>MAQQSATKAPATKTVGKGSVFLSFTPWIIFGVVASPSTWEYAALAALIASIALSGQDLLRGKLRVLDLTGIAFFAVVCVLALVLDRGQLLWLETYAQVISNGLVAVVALGSLLFEPFTAPYARESTPAEYWDSPVFKHINRVLTVVWGAAFAVMTVSTWLAIRYPSQDDWFNWVVPIAVVVWAIKLTESYPESYKARIGA</sequence>
<dbReference type="AlphaFoldDB" id="A0A918JC75"/>
<accession>A0A918JC75</accession>